<dbReference type="GO" id="GO:0030272">
    <property type="term" value="F:5-formyltetrahydrofolate cyclo-ligase activity"/>
    <property type="evidence" value="ECO:0007669"/>
    <property type="project" value="UniProtKB-EC"/>
</dbReference>
<dbReference type="Gene3D" id="3.40.50.10420">
    <property type="entry name" value="NagB/RpiA/CoA transferase-like"/>
    <property type="match status" value="1"/>
</dbReference>
<evidence type="ECO:0000313" key="7">
    <source>
        <dbReference type="Proteomes" id="UP000633365"/>
    </source>
</evidence>
<protein>
    <recommendedName>
        <fullName evidence="5">5-formyltetrahydrofolate cyclo-ligase</fullName>
        <ecNumber evidence="5">6.3.3.2</ecNumber>
    </recommendedName>
</protein>
<proteinExistence type="inferred from homology"/>
<comment type="cofactor">
    <cofactor evidence="5">
        <name>Mg(2+)</name>
        <dbReference type="ChEBI" id="CHEBI:18420"/>
    </cofactor>
</comment>
<evidence type="ECO:0000256" key="3">
    <source>
        <dbReference type="ARBA" id="ARBA00022840"/>
    </source>
</evidence>
<feature type="binding site" evidence="4">
    <location>
        <position position="59"/>
    </location>
    <ligand>
        <name>substrate</name>
    </ligand>
</feature>
<dbReference type="PIRSF" id="PIRSF006806">
    <property type="entry name" value="FTHF_cligase"/>
    <property type="match status" value="1"/>
</dbReference>
<organism evidence="6 7">
    <name type="scientific">Ruminococcus difficilis</name>
    <dbReference type="NCBI Taxonomy" id="2763069"/>
    <lineage>
        <taxon>Bacteria</taxon>
        <taxon>Bacillati</taxon>
        <taxon>Bacillota</taxon>
        <taxon>Clostridia</taxon>
        <taxon>Eubacteriales</taxon>
        <taxon>Oscillospiraceae</taxon>
        <taxon>Ruminococcus</taxon>
    </lineage>
</organism>
<keyword evidence="3 4" id="KW-0067">ATP-binding</keyword>
<dbReference type="Proteomes" id="UP000633365">
    <property type="component" value="Unassembled WGS sequence"/>
</dbReference>
<keyword evidence="6" id="KW-0436">Ligase</keyword>
<dbReference type="PANTHER" id="PTHR23407">
    <property type="entry name" value="ATPASE INHIBITOR/5-FORMYLTETRAHYDROFOLATE CYCLO-LIGASE"/>
    <property type="match status" value="1"/>
</dbReference>
<reference evidence="6" key="1">
    <citation type="submission" date="2021-01" db="EMBL/GenBank/DDBJ databases">
        <title>Genome public.</title>
        <authorList>
            <person name="Liu C."/>
            <person name="Sun Q."/>
        </authorList>
    </citation>
    <scope>NUCLEOTIDE SEQUENCE</scope>
    <source>
        <strain evidence="6">M6</strain>
    </source>
</reference>
<dbReference type="NCBIfam" id="TIGR02727">
    <property type="entry name" value="MTHFS_bact"/>
    <property type="match status" value="1"/>
</dbReference>
<dbReference type="InterPro" id="IPR002698">
    <property type="entry name" value="FTHF_cligase"/>
</dbReference>
<dbReference type="PANTHER" id="PTHR23407:SF1">
    <property type="entry name" value="5-FORMYLTETRAHYDROFOLATE CYCLO-LIGASE"/>
    <property type="match status" value="1"/>
</dbReference>
<evidence type="ECO:0000256" key="2">
    <source>
        <dbReference type="ARBA" id="ARBA00022741"/>
    </source>
</evidence>
<dbReference type="InterPro" id="IPR024185">
    <property type="entry name" value="FTHF_cligase-like_sf"/>
</dbReference>
<accession>A0A934WUU4</accession>
<gene>
    <name evidence="6" type="ORF">JKK62_17080</name>
</gene>
<evidence type="ECO:0000256" key="1">
    <source>
        <dbReference type="ARBA" id="ARBA00010638"/>
    </source>
</evidence>
<evidence type="ECO:0000313" key="6">
    <source>
        <dbReference type="EMBL" id="MBK6090327.1"/>
    </source>
</evidence>
<feature type="binding site" evidence="4">
    <location>
        <begin position="141"/>
        <end position="149"/>
    </location>
    <ligand>
        <name>ATP</name>
        <dbReference type="ChEBI" id="CHEBI:30616"/>
    </ligand>
</feature>
<dbReference type="InterPro" id="IPR037171">
    <property type="entry name" value="NagB/RpiA_transferase-like"/>
</dbReference>
<sequence length="195" mass="22054">MAASKPASADKPYLRDFFIEQRKALCEDMERKNALDLEIQTRLLITPEYRAADTILLYMARPTEIATSLIIHAAFANHKKVALPVCREQGHMIFRRIDSLNDVAPGRFGILEPTAQCEEITPDEHTLCVCPALCCDMRGYRLGFGGGYYDRYLADFPGVKAALCYADSMIPKIGEEPFDIKMDVILTDSFTRYMK</sequence>
<dbReference type="GO" id="GO:0046872">
    <property type="term" value="F:metal ion binding"/>
    <property type="evidence" value="ECO:0007669"/>
    <property type="project" value="UniProtKB-KW"/>
</dbReference>
<keyword evidence="2 4" id="KW-0547">Nucleotide-binding</keyword>
<keyword evidence="7" id="KW-1185">Reference proteome</keyword>
<feature type="binding site" evidence="4">
    <location>
        <begin position="11"/>
        <end position="15"/>
    </location>
    <ligand>
        <name>ATP</name>
        <dbReference type="ChEBI" id="CHEBI:30616"/>
    </ligand>
</feature>
<name>A0A934WUU4_9FIRM</name>
<dbReference type="RefSeq" id="WP_186833507.1">
    <property type="nucleotide sequence ID" value="NZ_JAEQMG010000201.1"/>
</dbReference>
<evidence type="ECO:0000256" key="4">
    <source>
        <dbReference type="PIRSR" id="PIRSR006806-1"/>
    </source>
</evidence>
<comment type="similarity">
    <text evidence="1 5">Belongs to the 5-formyltetrahydrofolate cyclo-ligase family.</text>
</comment>
<dbReference type="GO" id="GO:0009396">
    <property type="term" value="P:folic acid-containing compound biosynthetic process"/>
    <property type="evidence" value="ECO:0007669"/>
    <property type="project" value="TreeGrafter"/>
</dbReference>
<comment type="catalytic activity">
    <reaction evidence="5">
        <text>(6S)-5-formyl-5,6,7,8-tetrahydrofolate + ATP = (6R)-5,10-methenyltetrahydrofolate + ADP + phosphate</text>
        <dbReference type="Rhea" id="RHEA:10488"/>
        <dbReference type="ChEBI" id="CHEBI:30616"/>
        <dbReference type="ChEBI" id="CHEBI:43474"/>
        <dbReference type="ChEBI" id="CHEBI:57455"/>
        <dbReference type="ChEBI" id="CHEBI:57457"/>
        <dbReference type="ChEBI" id="CHEBI:456216"/>
        <dbReference type="EC" id="6.3.3.2"/>
    </reaction>
</comment>
<keyword evidence="5" id="KW-0460">Magnesium</keyword>
<keyword evidence="5" id="KW-0479">Metal-binding</keyword>
<dbReference type="EC" id="6.3.3.2" evidence="5"/>
<comment type="caution">
    <text evidence="6">The sequence shown here is derived from an EMBL/GenBank/DDBJ whole genome shotgun (WGS) entry which is preliminary data.</text>
</comment>
<dbReference type="EMBL" id="JAEQMG010000201">
    <property type="protein sequence ID" value="MBK6090327.1"/>
    <property type="molecule type" value="Genomic_DNA"/>
</dbReference>
<dbReference type="GO" id="GO:0035999">
    <property type="term" value="P:tetrahydrofolate interconversion"/>
    <property type="evidence" value="ECO:0007669"/>
    <property type="project" value="TreeGrafter"/>
</dbReference>
<dbReference type="AlphaFoldDB" id="A0A934WUU4"/>
<dbReference type="SUPFAM" id="SSF100950">
    <property type="entry name" value="NagB/RpiA/CoA transferase-like"/>
    <property type="match status" value="1"/>
</dbReference>
<feature type="binding site" evidence="4">
    <location>
        <position position="64"/>
    </location>
    <ligand>
        <name>substrate</name>
    </ligand>
</feature>
<evidence type="ECO:0000256" key="5">
    <source>
        <dbReference type="RuleBase" id="RU361279"/>
    </source>
</evidence>
<dbReference type="Pfam" id="PF01812">
    <property type="entry name" value="5-FTHF_cyc-lig"/>
    <property type="match status" value="1"/>
</dbReference>
<dbReference type="GO" id="GO:0005524">
    <property type="term" value="F:ATP binding"/>
    <property type="evidence" value="ECO:0007669"/>
    <property type="project" value="UniProtKB-KW"/>
</dbReference>